<keyword evidence="3 12" id="KW-0813">Transport</keyword>
<evidence type="ECO:0000256" key="2">
    <source>
        <dbReference type="ARBA" id="ARBA00006344"/>
    </source>
</evidence>
<keyword evidence="6 12" id="KW-0653">Protein transport</keyword>
<comment type="function">
    <text evidence="12">Essential component of the TIM23 complex, a complex that mediates the translocation of transit peptide-containing proteins across the mitochondrial inner membrane.</text>
</comment>
<reference evidence="15" key="1">
    <citation type="journal article" date="2023" name="Mol. Biol. Evol.">
        <title>Third-Generation Sequencing Reveals the Adaptive Role of the Epigenome in Three Deep-Sea Polychaetes.</title>
        <authorList>
            <person name="Perez M."/>
            <person name="Aroh O."/>
            <person name="Sun Y."/>
            <person name="Lan Y."/>
            <person name="Juniper S.K."/>
            <person name="Young C.R."/>
            <person name="Angers B."/>
            <person name="Qian P.Y."/>
        </authorList>
    </citation>
    <scope>NUCLEOTIDE SEQUENCE</scope>
    <source>
        <strain evidence="15">P08H-3</strain>
    </source>
</reference>
<evidence type="ECO:0000256" key="3">
    <source>
        <dbReference type="ARBA" id="ARBA00022448"/>
    </source>
</evidence>
<dbReference type="InterPro" id="IPR036412">
    <property type="entry name" value="HAD-like_sf"/>
</dbReference>
<evidence type="ECO:0000256" key="6">
    <source>
        <dbReference type="ARBA" id="ARBA00022927"/>
    </source>
</evidence>
<evidence type="ECO:0000256" key="12">
    <source>
        <dbReference type="RuleBase" id="RU365079"/>
    </source>
</evidence>
<keyword evidence="11 12" id="KW-0472">Membrane</keyword>
<evidence type="ECO:0000256" key="11">
    <source>
        <dbReference type="ARBA" id="ARBA00023136"/>
    </source>
</evidence>
<evidence type="ECO:0000259" key="14">
    <source>
        <dbReference type="PROSITE" id="PS50969"/>
    </source>
</evidence>
<dbReference type="EMBL" id="JAODUP010000484">
    <property type="protein sequence ID" value="KAK2148765.1"/>
    <property type="molecule type" value="Genomic_DNA"/>
</dbReference>
<dbReference type="AlphaFoldDB" id="A0AAD9MX67"/>
<dbReference type="SMART" id="SM00577">
    <property type="entry name" value="CPDc"/>
    <property type="match status" value="1"/>
</dbReference>
<evidence type="ECO:0000313" key="16">
    <source>
        <dbReference type="Proteomes" id="UP001208570"/>
    </source>
</evidence>
<evidence type="ECO:0000256" key="5">
    <source>
        <dbReference type="ARBA" id="ARBA00022792"/>
    </source>
</evidence>
<keyword evidence="10 12" id="KW-0496">Mitochondrion</keyword>
<feature type="region of interest" description="Disordered" evidence="13">
    <location>
        <begin position="119"/>
        <end position="148"/>
    </location>
</feature>
<dbReference type="InterPro" id="IPR004274">
    <property type="entry name" value="FCP1_dom"/>
</dbReference>
<dbReference type="GO" id="GO:0015031">
    <property type="term" value="P:protein transport"/>
    <property type="evidence" value="ECO:0007669"/>
    <property type="project" value="UniProtKB-KW"/>
</dbReference>
<comment type="subcellular location">
    <subcellularLocation>
        <location evidence="1 12">Mitochondrion inner membrane</location>
        <topology evidence="1 12">Single-pass membrane protein</topology>
    </subcellularLocation>
</comment>
<name>A0AAD9MX67_9ANNE</name>
<keyword evidence="4 12" id="KW-0812">Transmembrane</keyword>
<evidence type="ECO:0000313" key="15">
    <source>
        <dbReference type="EMBL" id="KAK2148765.1"/>
    </source>
</evidence>
<dbReference type="Proteomes" id="UP001208570">
    <property type="component" value="Unassembled WGS sequence"/>
</dbReference>
<keyword evidence="8 12" id="KW-1133">Transmembrane helix</keyword>
<dbReference type="SUPFAM" id="SSF56784">
    <property type="entry name" value="HAD-like"/>
    <property type="match status" value="1"/>
</dbReference>
<comment type="subunit">
    <text evidence="12">Component of the TIM23 complex.</text>
</comment>
<dbReference type="PANTHER" id="PTHR12210">
    <property type="entry name" value="DULLARD PROTEIN PHOSPHATASE"/>
    <property type="match status" value="1"/>
</dbReference>
<evidence type="ECO:0000256" key="8">
    <source>
        <dbReference type="ARBA" id="ARBA00022989"/>
    </source>
</evidence>
<keyword evidence="9 12" id="KW-0811">Translocation</keyword>
<dbReference type="CDD" id="cd07521">
    <property type="entry name" value="HAD_FCP1-like"/>
    <property type="match status" value="1"/>
</dbReference>
<dbReference type="FunFam" id="3.40.50.1000:FF:000019">
    <property type="entry name" value="Mitochondrial import inner membrane translocase subunit TIM50"/>
    <property type="match status" value="1"/>
</dbReference>
<evidence type="ECO:0000256" key="9">
    <source>
        <dbReference type="ARBA" id="ARBA00023010"/>
    </source>
</evidence>
<evidence type="ECO:0000256" key="4">
    <source>
        <dbReference type="ARBA" id="ARBA00022692"/>
    </source>
</evidence>
<dbReference type="PROSITE" id="PS50969">
    <property type="entry name" value="FCP1"/>
    <property type="match status" value="1"/>
</dbReference>
<proteinExistence type="inferred from homology"/>
<comment type="similarity">
    <text evidence="2 12">Belongs to the TIM50 family.</text>
</comment>
<keyword evidence="16" id="KW-1185">Reference proteome</keyword>
<dbReference type="Pfam" id="PF03031">
    <property type="entry name" value="NIF"/>
    <property type="match status" value="1"/>
</dbReference>
<evidence type="ECO:0000256" key="7">
    <source>
        <dbReference type="ARBA" id="ARBA00022946"/>
    </source>
</evidence>
<feature type="domain" description="FCP1 homology" evidence="14">
    <location>
        <begin position="235"/>
        <end position="379"/>
    </location>
</feature>
<comment type="caution">
    <text evidence="15">The sequence shown here is derived from an EMBL/GenBank/DDBJ whole genome shotgun (WGS) entry which is preliminary data.</text>
</comment>
<gene>
    <name evidence="15" type="ORF">LSH36_484g03057</name>
</gene>
<dbReference type="InterPro" id="IPR023214">
    <property type="entry name" value="HAD_sf"/>
</dbReference>
<dbReference type="Gene3D" id="3.40.50.1000">
    <property type="entry name" value="HAD superfamily/HAD-like"/>
    <property type="match status" value="1"/>
</dbReference>
<feature type="compositionally biased region" description="Basic and acidic residues" evidence="13">
    <location>
        <begin position="128"/>
        <end position="148"/>
    </location>
</feature>
<keyword evidence="7 12" id="KW-0809">Transit peptide</keyword>
<feature type="transmembrane region" description="Helical" evidence="12">
    <location>
        <begin position="155"/>
        <end position="178"/>
    </location>
</feature>
<dbReference type="GO" id="GO:0005744">
    <property type="term" value="C:TIM23 mitochondrial import inner membrane translocase complex"/>
    <property type="evidence" value="ECO:0007669"/>
    <property type="project" value="UniProtKB-UniRule"/>
</dbReference>
<accession>A0AAD9MX67</accession>
<sequence length="438" mass="49547">MAVVGSMCLRNYRNFLHFSASNSNKRNLFNIVRRHICNIRGTPLTTVSKVRCHDLSRTGGHCVRSPGFTNTVSLDSCFRLGSVAGGLHRQQTSLYSTQKKDSDGGITGQILKSKLDELKTTGGPQEGQKQDTKSETGSDSKKDDKKESWMSSKHAWKLGLVSMAASGILIVGNLIYLWGSPLKDSEGNELEDEFSSLPKWQGYALRAKQGAHFFKKMIEEPSFKKLLPDPLKEPWYQPPYTLVLELTGVLVHPDWTLGTGWRFKKRPGVQYFLQQVAPPLFEVVIFTHEQGFTAFPIVDGLDPNGHVTFRLFRDATRYMDGAHVKDLDNLNRDLSKVILVDCDPKGFQKHPRNALLLKKWQGTDGDRTLIDLAAFLRTIALSNVEDVRPVLEYYSQFDDPLEAFKENQRRLQAEQEQKAVIEQKQSPLTGFGRSFLRR</sequence>
<organism evidence="15 16">
    <name type="scientific">Paralvinella palmiformis</name>
    <dbReference type="NCBI Taxonomy" id="53620"/>
    <lineage>
        <taxon>Eukaryota</taxon>
        <taxon>Metazoa</taxon>
        <taxon>Spiralia</taxon>
        <taxon>Lophotrochozoa</taxon>
        <taxon>Annelida</taxon>
        <taxon>Polychaeta</taxon>
        <taxon>Sedentaria</taxon>
        <taxon>Canalipalpata</taxon>
        <taxon>Terebellida</taxon>
        <taxon>Terebelliformia</taxon>
        <taxon>Alvinellidae</taxon>
        <taxon>Paralvinella</taxon>
    </lineage>
</organism>
<dbReference type="InterPro" id="IPR050365">
    <property type="entry name" value="TIM50"/>
</dbReference>
<evidence type="ECO:0000256" key="13">
    <source>
        <dbReference type="SAM" id="MobiDB-lite"/>
    </source>
</evidence>
<evidence type="ECO:0000256" key="1">
    <source>
        <dbReference type="ARBA" id="ARBA00004434"/>
    </source>
</evidence>
<evidence type="ECO:0000256" key="10">
    <source>
        <dbReference type="ARBA" id="ARBA00023128"/>
    </source>
</evidence>
<protein>
    <recommendedName>
        <fullName evidence="12">Mitochondrial import inner membrane translocase subunit TIM50</fullName>
    </recommendedName>
</protein>
<keyword evidence="5" id="KW-0999">Mitochondrion inner membrane</keyword>